<dbReference type="InterPro" id="IPR031924">
    <property type="entry name" value="GH115"/>
</dbReference>
<sequence length="980" mass="112333">MFEKSIVSFQSGEGFDLSSAAVVIDQDDFEGIHIAAKNLAVDFGKVTGYNARLVVRGASSYSASTSCIFIGSLSRSSTIRSLKDEGRIDTSRIENKWESWMTTCLPNPFGNFKDALVIVGSDKRGAIYGAYTLSEQIGVSPWHWWADVPVKKHSSIYALPVSSWNGEPSIKYRGIFINDESPAMDSWAQEKFGPVFNSRLYEHIFELLLRLKANFMWPAMWRGYPYPGRSFFVDDPDNQALADRYGIVVGTSHHEPMQRAMNEWSTTQPEGTWNWKTNRKKITNYFKEGVKRAVPYESMLTMGMRGEGDGPISDDNPIETLTDIIRTQREIIKEHHEREDGVPQLMALYKEVQQYYDDGLEIPDDVTLLFSDDNFGSLRRLPTVDEGKRTGGSGIYYHFEYTGGPRSYRWINSNTLGKVWQQLQLAYYRNAKKIWIFNVGDLKPMEIPMSFAFDLAWNIRSIRSDSLLGYFQALASREFGEEFAKCIGHIWQDYDRLLALRKHEHIVPETFSLLDYHEAENVISRWERLLNEAESIHAKCTDRQRPSIFQLVLHPIKASYIYTLLRVTQSKNRLYGKQRRNTTNRLFYKCIRLFEDDHELSEQYHRLLGGKWNHILRQPHYGYTGWEGPSRDMIGGLCYVQTRANSNPSVGHMGIAVEGTEGVHPGAINEDSDRTHPSRGNLRSGVTVQLLSPYGPKTRYFEIYHRGTIPFSWRAKPQYSWIKLDKYEGELSPDDNDTRVTISIDWDDVPQNLFETAYIEVIGTVDGYEKVVVPVRKQYAPDDFTGFVESAGYVSIDAGNWVEKPYMLLPSMGRPLAGSVTLPNEINFGDIDSVPFLRYNIFTFSEHENAVLELQFNMTLDTDTTGFMEYDFRWDGGQVHTFRLTEDEAGGLPKYWDEAVQDCVWKKNHTVGRVRRGEHTIEVKLKAANMCLEKVVLNIGGLRPTYLGPSESHFVEGLTEQMLDIDGRDKLHINMTLQET</sequence>
<dbReference type="Gene3D" id="3.20.20.520">
    <property type="entry name" value="Glycosyl hydrolase family 115"/>
    <property type="match status" value="1"/>
</dbReference>
<evidence type="ECO:0000313" key="3">
    <source>
        <dbReference type="EMBL" id="KIW01732.1"/>
    </source>
</evidence>
<keyword evidence="4" id="KW-1185">Reference proteome</keyword>
<dbReference type="RefSeq" id="XP_016211601.1">
    <property type="nucleotide sequence ID" value="XM_016360615.1"/>
</dbReference>
<keyword evidence="1" id="KW-0378">Hydrolase</keyword>
<dbReference type="VEuPathDB" id="FungiDB:PV09_06909"/>
<dbReference type="Pfam" id="PF15979">
    <property type="entry name" value="Glyco_hydro_115"/>
    <property type="match status" value="1"/>
</dbReference>
<dbReference type="InterPro" id="IPR041437">
    <property type="entry name" value="GH115_C"/>
</dbReference>
<dbReference type="PANTHER" id="PTHR37842">
    <property type="match status" value="1"/>
</dbReference>
<reference evidence="3 4" key="1">
    <citation type="submission" date="2015-01" db="EMBL/GenBank/DDBJ databases">
        <title>The Genome Sequence of Ochroconis gallopava CBS43764.</title>
        <authorList>
            <consortium name="The Broad Institute Genomics Platform"/>
            <person name="Cuomo C."/>
            <person name="de Hoog S."/>
            <person name="Gorbushina A."/>
            <person name="Stielow B."/>
            <person name="Teixiera M."/>
            <person name="Abouelleil A."/>
            <person name="Chapman S.B."/>
            <person name="Priest M."/>
            <person name="Young S.K."/>
            <person name="Wortman J."/>
            <person name="Nusbaum C."/>
            <person name="Birren B."/>
        </authorList>
    </citation>
    <scope>NUCLEOTIDE SEQUENCE [LARGE SCALE GENOMIC DNA]</scope>
    <source>
        <strain evidence="3 4">CBS 43764</strain>
    </source>
</reference>
<dbReference type="STRING" id="253628.A0A0D1YLL6"/>
<protein>
    <recommendedName>
        <fullName evidence="2">Gylcosyl hydrolase 115 C-terminal domain-containing protein</fullName>
    </recommendedName>
</protein>
<dbReference type="PANTHER" id="PTHR37842:SF2">
    <property type="entry name" value="GYLCOSYL HYDROLASE 115 C-TERMINAL DOMAIN-CONTAINING PROTEIN"/>
    <property type="match status" value="1"/>
</dbReference>
<dbReference type="Proteomes" id="UP000053259">
    <property type="component" value="Unassembled WGS sequence"/>
</dbReference>
<organism evidence="3 4">
    <name type="scientific">Verruconis gallopava</name>
    <dbReference type="NCBI Taxonomy" id="253628"/>
    <lineage>
        <taxon>Eukaryota</taxon>
        <taxon>Fungi</taxon>
        <taxon>Dikarya</taxon>
        <taxon>Ascomycota</taxon>
        <taxon>Pezizomycotina</taxon>
        <taxon>Dothideomycetes</taxon>
        <taxon>Pleosporomycetidae</taxon>
        <taxon>Venturiales</taxon>
        <taxon>Sympoventuriaceae</taxon>
        <taxon>Verruconis</taxon>
    </lineage>
</organism>
<accession>A0A0D1YLL6</accession>
<dbReference type="GO" id="GO:0016787">
    <property type="term" value="F:hydrolase activity"/>
    <property type="evidence" value="ECO:0007669"/>
    <property type="project" value="UniProtKB-KW"/>
</dbReference>
<dbReference type="InterPro" id="IPR029018">
    <property type="entry name" value="Hex-like_dom2"/>
</dbReference>
<dbReference type="OrthoDB" id="4849794at2759"/>
<feature type="domain" description="Gylcosyl hydrolase 115 C-terminal" evidence="2">
    <location>
        <begin position="786"/>
        <end position="951"/>
    </location>
</feature>
<proteinExistence type="predicted"/>
<dbReference type="EMBL" id="KN847553">
    <property type="protein sequence ID" value="KIW01732.1"/>
    <property type="molecule type" value="Genomic_DNA"/>
</dbReference>
<gene>
    <name evidence="3" type="ORF">PV09_06909</name>
</gene>
<dbReference type="Gene3D" id="2.60.120.1620">
    <property type="match status" value="1"/>
</dbReference>
<dbReference type="InterPro" id="IPR042301">
    <property type="entry name" value="GH115_sf"/>
</dbReference>
<dbReference type="InParanoid" id="A0A0D1YLL6"/>
<dbReference type="GeneID" id="27314882"/>
<dbReference type="Gene3D" id="3.30.379.10">
    <property type="entry name" value="Chitobiase/beta-hexosaminidase domain 2-like"/>
    <property type="match status" value="1"/>
</dbReference>
<dbReference type="Pfam" id="PF17829">
    <property type="entry name" value="GH115_C"/>
    <property type="match status" value="1"/>
</dbReference>
<evidence type="ECO:0000256" key="1">
    <source>
        <dbReference type="ARBA" id="ARBA00022801"/>
    </source>
</evidence>
<name>A0A0D1YLL6_9PEZI</name>
<dbReference type="Gene3D" id="1.20.58.2150">
    <property type="match status" value="1"/>
</dbReference>
<dbReference type="SUPFAM" id="SSF55545">
    <property type="entry name" value="beta-N-acetylhexosaminidase-like domain"/>
    <property type="match status" value="1"/>
</dbReference>
<dbReference type="AlphaFoldDB" id="A0A0D1YLL6"/>
<evidence type="ECO:0000313" key="4">
    <source>
        <dbReference type="Proteomes" id="UP000053259"/>
    </source>
</evidence>
<evidence type="ECO:0000259" key="2">
    <source>
        <dbReference type="Pfam" id="PF17829"/>
    </source>
</evidence>